<name>A0A1E3FIU1_9BURK</name>
<dbReference type="Proteomes" id="UP001220209">
    <property type="component" value="Chromosome 1"/>
</dbReference>
<evidence type="ECO:0000313" key="4">
    <source>
        <dbReference type="Proteomes" id="UP000611459"/>
    </source>
</evidence>
<reference evidence="2 5" key="2">
    <citation type="submission" date="2021-03" db="EMBL/GenBank/DDBJ databases">
        <title>Clinical course, treatment and visual outcome of an outbreak of Burkholderia contaminans endophthalmitis following cataract surgery.</title>
        <authorList>
            <person name="Lind C."/>
            <person name="Olsen K."/>
            <person name="Angelsen N.K."/>
            <person name="Krefting E.A."/>
            <person name="Fossen K."/>
            <person name="Gravningen K."/>
            <person name="Depoorter E."/>
            <person name="Vandamme P."/>
            <person name="Bertelsen G."/>
        </authorList>
    </citation>
    <scope>NUCLEOTIDE SEQUENCE [LARGE SCALE GENOMIC DNA]</scope>
    <source>
        <strain evidence="2 5">51242556</strain>
    </source>
</reference>
<evidence type="ECO:0000313" key="6">
    <source>
        <dbReference type="Proteomes" id="UP001220209"/>
    </source>
</evidence>
<protein>
    <recommendedName>
        <fullName evidence="7">Immunity protein 30 domain-containing protein</fullName>
    </recommendedName>
</protein>
<evidence type="ECO:0000313" key="3">
    <source>
        <dbReference type="EMBL" id="WFN18742.1"/>
    </source>
</evidence>
<evidence type="ECO:0000313" key="2">
    <source>
        <dbReference type="EMBL" id="MBO1833693.1"/>
    </source>
</evidence>
<dbReference type="RefSeq" id="WP_039352008.1">
    <property type="nucleotide sequence ID" value="NZ_AP018358.1"/>
</dbReference>
<dbReference type="GeneID" id="93193337"/>
<sequence>MIMDDRDVELWGRLKCAFRDYVVQRIDFVKNPSAISLIQKAFGVPEDRALAIELVSLYPNEDRIVFFRQLISMASYVNGFAEECRDLILDLPRDWVMGNIEFEIEKMLIDGGYEEYRCLLELCYKLDKNLMTTLARRALDSSDEDIKEAGEDFLYR</sequence>
<proteinExistence type="predicted"/>
<reference evidence="1" key="1">
    <citation type="submission" date="2021-01" db="EMBL/GenBank/DDBJ databases">
        <title>Outbreak of Burkholderia contaminns endophthalmitis traced to a clinical ventilation system.</title>
        <authorList>
            <person name="Lipuma J."/>
            <person name="Spilker T."/>
            <person name="Kratholm J."/>
        </authorList>
    </citation>
    <scope>NUCLEOTIDE SEQUENCE</scope>
    <source>
        <strain evidence="1">HI4954</strain>
    </source>
</reference>
<reference evidence="3 6" key="3">
    <citation type="submission" date="2021-12" db="EMBL/GenBank/DDBJ databases">
        <title>Genomic and phenotypic characterization of three Burkholderia contaminans isolates recovered from different sources.</title>
        <authorList>
            <person name="Lopez De Volder A."/>
            <person name="Fan Y."/>
            <person name="Nunvar J."/>
            <person name="Herrera T."/>
            <person name="Timp W."/>
            <person name="Degrossi J."/>
        </authorList>
    </citation>
    <scope>NUCLEOTIDE SEQUENCE [LARGE SCALE GENOMIC DNA]</scope>
    <source>
        <strain evidence="3 6">LMG 23361</strain>
    </source>
</reference>
<evidence type="ECO:0008006" key="7">
    <source>
        <dbReference type="Google" id="ProtNLM"/>
    </source>
</evidence>
<dbReference type="EMBL" id="CP090640">
    <property type="protein sequence ID" value="WFN18742.1"/>
    <property type="molecule type" value="Genomic_DNA"/>
</dbReference>
<keyword evidence="5" id="KW-1185">Reference proteome</keyword>
<dbReference type="EMBL" id="JAGEMX010000013">
    <property type="protein sequence ID" value="MBO1833693.1"/>
    <property type="molecule type" value="Genomic_DNA"/>
</dbReference>
<dbReference type="EMBL" id="JAENIB010000028">
    <property type="protein sequence ID" value="MBK1935262.1"/>
    <property type="molecule type" value="Genomic_DNA"/>
</dbReference>
<evidence type="ECO:0000313" key="1">
    <source>
        <dbReference type="EMBL" id="MBK1935262.1"/>
    </source>
</evidence>
<dbReference type="AlphaFoldDB" id="A0A1E3FIU1"/>
<gene>
    <name evidence="2" type="ORF">J4M89_30360</name>
    <name evidence="1" type="ORF">JIN94_35800</name>
    <name evidence="3" type="ORF">LXE91_06940</name>
</gene>
<dbReference type="Proteomes" id="UP000611459">
    <property type="component" value="Unassembled WGS sequence"/>
</dbReference>
<dbReference type="Proteomes" id="UP000664048">
    <property type="component" value="Unassembled WGS sequence"/>
</dbReference>
<evidence type="ECO:0000313" key="5">
    <source>
        <dbReference type="Proteomes" id="UP000664048"/>
    </source>
</evidence>
<organism evidence="1 4">
    <name type="scientific">Burkholderia contaminans</name>
    <dbReference type="NCBI Taxonomy" id="488447"/>
    <lineage>
        <taxon>Bacteria</taxon>
        <taxon>Pseudomonadati</taxon>
        <taxon>Pseudomonadota</taxon>
        <taxon>Betaproteobacteria</taxon>
        <taxon>Burkholderiales</taxon>
        <taxon>Burkholderiaceae</taxon>
        <taxon>Burkholderia</taxon>
        <taxon>Burkholderia cepacia complex</taxon>
    </lineage>
</organism>
<accession>A0A1E3FIU1</accession>
<dbReference type="OrthoDB" id="9776390at2"/>